<sequence length="104" mass="11597">MKKVKLGFYAIDGGNAFCYGESLVVANDKNTIRKLAAVRYGYSYQNVYLHDTLEGLALGGEYALDEPAFNLISQHVTLDDFEVTEMDILSVPFRNIRLKVSLSA</sequence>
<reference evidence="2" key="1">
    <citation type="submission" date="2016-07" db="EMBL/GenBank/DDBJ databases">
        <title>Nontailed viruses are major unrecognized killers of bacteria in the ocean.</title>
        <authorList>
            <person name="Kauffman K."/>
            <person name="Hussain F."/>
            <person name="Yang J."/>
            <person name="Arevalo P."/>
            <person name="Brown J."/>
            <person name="Cutler M."/>
            <person name="Kelly L."/>
            <person name="Polz M.F."/>
        </authorList>
    </citation>
    <scope>NUCLEOTIDE SEQUENCE [LARGE SCALE GENOMIC DNA]</scope>
    <source>
        <strain evidence="2">10N.261.48.B5</strain>
    </source>
</reference>
<dbReference type="AlphaFoldDB" id="A0A2N7JPU2"/>
<organism evidence="1 2">
    <name type="scientific">Vibrio splendidus</name>
    <dbReference type="NCBI Taxonomy" id="29497"/>
    <lineage>
        <taxon>Bacteria</taxon>
        <taxon>Pseudomonadati</taxon>
        <taxon>Pseudomonadota</taxon>
        <taxon>Gammaproteobacteria</taxon>
        <taxon>Vibrionales</taxon>
        <taxon>Vibrionaceae</taxon>
        <taxon>Vibrio</taxon>
    </lineage>
</organism>
<evidence type="ECO:0000313" key="2">
    <source>
        <dbReference type="Proteomes" id="UP000235533"/>
    </source>
</evidence>
<evidence type="ECO:0000313" key="1">
    <source>
        <dbReference type="EMBL" id="PMM49565.1"/>
    </source>
</evidence>
<dbReference type="RefSeq" id="WP_198593476.1">
    <property type="nucleotide sequence ID" value="NZ_MCZF01000177.1"/>
</dbReference>
<dbReference type="EMBL" id="MCZF01000177">
    <property type="protein sequence ID" value="PMM49565.1"/>
    <property type="molecule type" value="Genomic_DNA"/>
</dbReference>
<protein>
    <submittedName>
        <fullName evidence="1">Uncharacterized protein</fullName>
    </submittedName>
</protein>
<comment type="caution">
    <text evidence="1">The sequence shown here is derived from an EMBL/GenBank/DDBJ whole genome shotgun (WGS) entry which is preliminary data.</text>
</comment>
<proteinExistence type="predicted"/>
<gene>
    <name evidence="1" type="ORF">BCT54_24675</name>
</gene>
<dbReference type="Proteomes" id="UP000235533">
    <property type="component" value="Unassembled WGS sequence"/>
</dbReference>
<accession>A0A2N7JPU2</accession>
<name>A0A2N7JPU2_VIBSP</name>